<reference evidence="6 7" key="1">
    <citation type="journal article" date="2013" name="Environ. Microbiol.">
        <title>Complete genome, catabolic sub-proteomes and key-metabolites of Desulfobacula toluolica Tol2, a marine, aromatic compound-degrading, sulfate-reducing bacterium.</title>
        <authorList>
            <person name="Wohlbrand L."/>
            <person name="Jacob J.H."/>
            <person name="Kube M."/>
            <person name="Mussmann M."/>
            <person name="Jarling R."/>
            <person name="Beck A."/>
            <person name="Amann R."/>
            <person name="Wilkes H."/>
            <person name="Reinhardt R."/>
            <person name="Rabus R."/>
        </authorList>
    </citation>
    <scope>NUCLEOTIDE SEQUENCE [LARGE SCALE GENOMIC DNA]</scope>
    <source>
        <strain evidence="7">DSM 7467 / Tol2</strain>
    </source>
</reference>
<dbReference type="InterPro" id="IPR017871">
    <property type="entry name" value="ABC_transporter-like_CS"/>
</dbReference>
<keyword evidence="1" id="KW-0813">Transport</keyword>
<dbReference type="GO" id="GO:0016887">
    <property type="term" value="F:ATP hydrolysis activity"/>
    <property type="evidence" value="ECO:0007669"/>
    <property type="project" value="InterPro"/>
</dbReference>
<organism evidence="6 7">
    <name type="scientific">Desulfobacula toluolica (strain DSM 7467 / Tol2)</name>
    <dbReference type="NCBI Taxonomy" id="651182"/>
    <lineage>
        <taxon>Bacteria</taxon>
        <taxon>Pseudomonadati</taxon>
        <taxon>Thermodesulfobacteriota</taxon>
        <taxon>Desulfobacteria</taxon>
        <taxon>Desulfobacterales</taxon>
        <taxon>Desulfobacteraceae</taxon>
        <taxon>Desulfobacula</taxon>
    </lineage>
</organism>
<feature type="domain" description="ABC transporter" evidence="5">
    <location>
        <begin position="8"/>
        <end position="234"/>
    </location>
</feature>
<dbReference type="SMART" id="SM00382">
    <property type="entry name" value="AAA"/>
    <property type="match status" value="1"/>
</dbReference>
<dbReference type="SUPFAM" id="SSF52540">
    <property type="entry name" value="P-loop containing nucleoside triphosphate hydrolases"/>
    <property type="match status" value="1"/>
</dbReference>
<name>K0NE14_DESTT</name>
<keyword evidence="4 6" id="KW-0067">ATP-binding</keyword>
<dbReference type="GO" id="GO:0005315">
    <property type="term" value="F:phosphate transmembrane transporter activity"/>
    <property type="evidence" value="ECO:0007669"/>
    <property type="project" value="InterPro"/>
</dbReference>
<evidence type="ECO:0000256" key="1">
    <source>
        <dbReference type="ARBA" id="ARBA00022448"/>
    </source>
</evidence>
<evidence type="ECO:0000259" key="5">
    <source>
        <dbReference type="PROSITE" id="PS50893"/>
    </source>
</evidence>
<keyword evidence="2" id="KW-0592">Phosphate transport</keyword>
<accession>K0NE14</accession>
<dbReference type="GO" id="GO:0016020">
    <property type="term" value="C:membrane"/>
    <property type="evidence" value="ECO:0007669"/>
    <property type="project" value="InterPro"/>
</dbReference>
<dbReference type="GO" id="GO:0035435">
    <property type="term" value="P:phosphate ion transmembrane transport"/>
    <property type="evidence" value="ECO:0007669"/>
    <property type="project" value="InterPro"/>
</dbReference>
<keyword evidence="7" id="KW-1185">Reference proteome</keyword>
<dbReference type="PROSITE" id="PS00211">
    <property type="entry name" value="ABC_TRANSPORTER_1"/>
    <property type="match status" value="1"/>
</dbReference>
<sequence length="234" mass="26926">MRKKQIKIHIKDLWFYYHGRSILENINIEIEKNVITSIVGPSGQGKSSFLMTLNRLWESVDGATATGTVEIDFGNGFQDIYHKKYSLSLLRRQVGMVFQVPNPLPMTIYKNIAFPLKLMGEKDQDQISAKVQEALKRSFLWEEVKDRLCQDARTLSGGQQQRLCIARAMVLEPQVLLLDEPTSSLDETSVRVIEQLLLELKSRCTIILVSHYMDQVKRIADNKLVLSDRQFKQQ</sequence>
<dbReference type="InterPro" id="IPR005670">
    <property type="entry name" value="PstB-like"/>
</dbReference>
<dbReference type="CDD" id="cd03260">
    <property type="entry name" value="ABC_PstB_phosphate_transporter"/>
    <property type="match status" value="1"/>
</dbReference>
<evidence type="ECO:0000313" key="7">
    <source>
        <dbReference type="Proteomes" id="UP000007347"/>
    </source>
</evidence>
<dbReference type="InterPro" id="IPR003593">
    <property type="entry name" value="AAA+_ATPase"/>
</dbReference>
<proteinExistence type="predicted"/>
<protein>
    <submittedName>
        <fullName evidence="6">PstB: phosphate transport system ATP-binding protein</fullName>
        <ecNumber evidence="6">3.6.3.27</ecNumber>
    </submittedName>
</protein>
<dbReference type="PATRIC" id="fig|651182.5.peg.1256"/>
<dbReference type="AlphaFoldDB" id="K0NE14"/>
<dbReference type="Proteomes" id="UP000007347">
    <property type="component" value="Chromosome"/>
</dbReference>
<dbReference type="EMBL" id="FO203503">
    <property type="protein sequence ID" value="CCK79206.1"/>
    <property type="molecule type" value="Genomic_DNA"/>
</dbReference>
<dbReference type="HOGENOM" id="CLU_000604_1_22_7"/>
<keyword evidence="3" id="KW-0547">Nucleotide-binding</keyword>
<dbReference type="OrthoDB" id="5448699at2"/>
<dbReference type="Pfam" id="PF00005">
    <property type="entry name" value="ABC_tran"/>
    <property type="match status" value="1"/>
</dbReference>
<dbReference type="Gene3D" id="3.40.50.300">
    <property type="entry name" value="P-loop containing nucleotide triphosphate hydrolases"/>
    <property type="match status" value="1"/>
</dbReference>
<dbReference type="GO" id="GO:0005524">
    <property type="term" value="F:ATP binding"/>
    <property type="evidence" value="ECO:0007669"/>
    <property type="project" value="UniProtKB-KW"/>
</dbReference>
<evidence type="ECO:0000256" key="2">
    <source>
        <dbReference type="ARBA" id="ARBA00022592"/>
    </source>
</evidence>
<evidence type="ECO:0000313" key="6">
    <source>
        <dbReference type="EMBL" id="CCK79206.1"/>
    </source>
</evidence>
<dbReference type="PANTHER" id="PTHR43423:SF1">
    <property type="entry name" value="ABC TRANSPORTER I FAMILY MEMBER 17"/>
    <property type="match status" value="1"/>
</dbReference>
<dbReference type="PANTHER" id="PTHR43423">
    <property type="entry name" value="ABC TRANSPORTER I FAMILY MEMBER 17"/>
    <property type="match status" value="1"/>
</dbReference>
<dbReference type="RefSeq" id="WP_014956553.1">
    <property type="nucleotide sequence ID" value="NC_018645.1"/>
</dbReference>
<evidence type="ECO:0000256" key="4">
    <source>
        <dbReference type="ARBA" id="ARBA00022840"/>
    </source>
</evidence>
<dbReference type="InterPro" id="IPR003439">
    <property type="entry name" value="ABC_transporter-like_ATP-bd"/>
</dbReference>
<gene>
    <name evidence="6" type="primary">pstB</name>
    <name evidence="6" type="ordered locus">TOL2_C10410</name>
</gene>
<dbReference type="KEGG" id="dto:TOL2_C10410"/>
<dbReference type="EC" id="3.6.3.27" evidence="6"/>
<keyword evidence="6" id="KW-0378">Hydrolase</keyword>
<evidence type="ECO:0000256" key="3">
    <source>
        <dbReference type="ARBA" id="ARBA00022741"/>
    </source>
</evidence>
<dbReference type="STRING" id="651182.TOL2_C10410"/>
<dbReference type="InterPro" id="IPR027417">
    <property type="entry name" value="P-loop_NTPase"/>
</dbReference>
<dbReference type="PROSITE" id="PS50893">
    <property type="entry name" value="ABC_TRANSPORTER_2"/>
    <property type="match status" value="1"/>
</dbReference>